<dbReference type="Proteomes" id="UP001305414">
    <property type="component" value="Unassembled WGS sequence"/>
</dbReference>
<proteinExistence type="predicted"/>
<gene>
    <name evidence="1" type="ORF">RRF57_000045</name>
</gene>
<reference evidence="1 2" key="1">
    <citation type="submission" date="2023-10" db="EMBL/GenBank/DDBJ databases">
        <title>Draft genome sequence of Xylaria bambusicola isolate GMP-LS, the root and basal stem rot pathogen of sugarcane in Indonesia.</title>
        <authorList>
            <person name="Selvaraj P."/>
            <person name="Muralishankar V."/>
            <person name="Muruganantham S."/>
            <person name="Sp S."/>
            <person name="Haryani S."/>
            <person name="Lau K.J.X."/>
            <person name="Naqvi N.I."/>
        </authorList>
    </citation>
    <scope>NUCLEOTIDE SEQUENCE [LARGE SCALE GENOMIC DNA]</scope>
    <source>
        <strain evidence="1">GMP-LS</strain>
    </source>
</reference>
<sequence>MLKDIRAIRLLRIPSMPRLQTRFGIYGVYKIDLHSMNWHTRRSDRDMRNNQQRLYIVSEKPLDKEILPLHDHLYILYPEDINDDPKFLVLRDAKGPLPFFEPRVGPGYFNTEDHETFSLVASVPYTYFGFNYRASIAFGIRMTTSAVAELYLEKLPRLLTVRQLIDDICTFLNLDVAYDFEPRRDSEFFKWPESLDEYFFRESSDSVPHMEAWPLDWNQIFPRGKNPDLLPVYWELANEILNPTAVSDEGLEKCYLSSVHPDFHLVIRNGYVEYSFGTDYYARLGISYHDRPDEVMYNNVETGVYWPEWEWSCKHLAWTKFTKRSSEVVPWPLHEEMVYIRTPLSHVLSILRRGVQTRGMAKCIIWLRDILKTDSLEILRERLAQTHDEFDNLKVEKWDFAIDGDVRIINIC</sequence>
<dbReference type="EMBL" id="JAWHQM010000001">
    <property type="protein sequence ID" value="KAK5624329.1"/>
    <property type="molecule type" value="Genomic_DNA"/>
</dbReference>
<name>A0AAN7UDM4_9PEZI</name>
<comment type="caution">
    <text evidence="1">The sequence shown here is derived from an EMBL/GenBank/DDBJ whole genome shotgun (WGS) entry which is preliminary data.</text>
</comment>
<protein>
    <submittedName>
        <fullName evidence="1">Uncharacterized protein</fullName>
    </submittedName>
</protein>
<dbReference type="AlphaFoldDB" id="A0AAN7UDM4"/>
<evidence type="ECO:0000313" key="1">
    <source>
        <dbReference type="EMBL" id="KAK5624329.1"/>
    </source>
</evidence>
<evidence type="ECO:0000313" key="2">
    <source>
        <dbReference type="Proteomes" id="UP001305414"/>
    </source>
</evidence>
<keyword evidence="2" id="KW-1185">Reference proteome</keyword>
<accession>A0AAN7UDM4</accession>
<organism evidence="1 2">
    <name type="scientific">Xylaria bambusicola</name>
    <dbReference type="NCBI Taxonomy" id="326684"/>
    <lineage>
        <taxon>Eukaryota</taxon>
        <taxon>Fungi</taxon>
        <taxon>Dikarya</taxon>
        <taxon>Ascomycota</taxon>
        <taxon>Pezizomycotina</taxon>
        <taxon>Sordariomycetes</taxon>
        <taxon>Xylariomycetidae</taxon>
        <taxon>Xylariales</taxon>
        <taxon>Xylariaceae</taxon>
        <taxon>Xylaria</taxon>
    </lineage>
</organism>